<dbReference type="PANTHER" id="PTHR31001">
    <property type="entry name" value="UNCHARACTERIZED TRANSCRIPTIONAL REGULATORY PROTEIN"/>
    <property type="match status" value="1"/>
</dbReference>
<dbReference type="SMART" id="SM00066">
    <property type="entry name" value="GAL4"/>
    <property type="match status" value="1"/>
</dbReference>
<dbReference type="InterPro" id="IPR001138">
    <property type="entry name" value="Zn2Cys6_DnaBD"/>
</dbReference>
<dbReference type="InterPro" id="IPR050613">
    <property type="entry name" value="Sec_Metabolite_Reg"/>
</dbReference>
<feature type="compositionally biased region" description="Basic residues" evidence="4">
    <location>
        <begin position="985"/>
        <end position="1015"/>
    </location>
</feature>
<feature type="compositionally biased region" description="Polar residues" evidence="4">
    <location>
        <begin position="85"/>
        <end position="98"/>
    </location>
</feature>
<feature type="region of interest" description="Disordered" evidence="4">
    <location>
        <begin position="191"/>
        <end position="230"/>
    </location>
</feature>
<evidence type="ECO:0000256" key="1">
    <source>
        <dbReference type="ARBA" id="ARBA00004123"/>
    </source>
</evidence>
<dbReference type="PANTHER" id="PTHR31001:SF81">
    <property type="entry name" value="ZN(II)2CYS6 TRANSCRIPTION FACTOR"/>
    <property type="match status" value="1"/>
</dbReference>
<dbReference type="EMBL" id="JAAOAQ010000389">
    <property type="protein sequence ID" value="KAF5550304.1"/>
    <property type="molecule type" value="Genomic_DNA"/>
</dbReference>
<feature type="compositionally biased region" description="Polar residues" evidence="4">
    <location>
        <begin position="1262"/>
        <end position="1277"/>
    </location>
</feature>
<dbReference type="Gene3D" id="4.10.240.10">
    <property type="entry name" value="Zn(2)-C6 fungal-type DNA-binding domain"/>
    <property type="match status" value="1"/>
</dbReference>
<feature type="domain" description="Zn(2)-C6 fungal-type" evidence="6">
    <location>
        <begin position="150"/>
        <end position="180"/>
    </location>
</feature>
<dbReference type="Proteomes" id="UP000582016">
    <property type="component" value="Unassembled WGS sequence"/>
</dbReference>
<feature type="region of interest" description="Disordered" evidence="4">
    <location>
        <begin position="1208"/>
        <end position="1227"/>
    </location>
</feature>
<keyword evidence="5" id="KW-0472">Membrane</keyword>
<evidence type="ECO:0000256" key="2">
    <source>
        <dbReference type="ARBA" id="ARBA00022723"/>
    </source>
</evidence>
<evidence type="ECO:0000313" key="7">
    <source>
        <dbReference type="EMBL" id="KAF5550304.1"/>
    </source>
</evidence>
<feature type="region of interest" description="Disordered" evidence="4">
    <location>
        <begin position="1044"/>
        <end position="1082"/>
    </location>
</feature>
<dbReference type="GO" id="GO:0006351">
    <property type="term" value="P:DNA-templated transcription"/>
    <property type="evidence" value="ECO:0007669"/>
    <property type="project" value="InterPro"/>
</dbReference>
<protein>
    <submittedName>
        <fullName evidence="7">Transcription activator acu-15</fullName>
    </submittedName>
</protein>
<dbReference type="GO" id="GO:0005634">
    <property type="term" value="C:nucleus"/>
    <property type="evidence" value="ECO:0007669"/>
    <property type="project" value="UniProtKB-SubCell"/>
</dbReference>
<dbReference type="GO" id="GO:0008270">
    <property type="term" value="F:zinc ion binding"/>
    <property type="evidence" value="ECO:0007669"/>
    <property type="project" value="InterPro"/>
</dbReference>
<proteinExistence type="predicted"/>
<dbReference type="InterPro" id="IPR007219">
    <property type="entry name" value="XnlR_reg_dom"/>
</dbReference>
<feature type="region of interest" description="Disordered" evidence="4">
    <location>
        <begin position="57"/>
        <end position="149"/>
    </location>
</feature>
<feature type="compositionally biased region" description="Acidic residues" evidence="4">
    <location>
        <begin position="1236"/>
        <end position="1249"/>
    </location>
</feature>
<evidence type="ECO:0000256" key="5">
    <source>
        <dbReference type="SAM" id="Phobius"/>
    </source>
</evidence>
<dbReference type="OrthoDB" id="2406834at2759"/>
<dbReference type="GO" id="GO:0003677">
    <property type="term" value="F:DNA binding"/>
    <property type="evidence" value="ECO:0007669"/>
    <property type="project" value="InterPro"/>
</dbReference>
<dbReference type="PROSITE" id="PS50048">
    <property type="entry name" value="ZN2_CY6_FUNGAL_2"/>
    <property type="match status" value="1"/>
</dbReference>
<dbReference type="SUPFAM" id="SSF57701">
    <property type="entry name" value="Zn2/Cys6 DNA-binding domain"/>
    <property type="match status" value="1"/>
</dbReference>
<evidence type="ECO:0000259" key="6">
    <source>
        <dbReference type="PROSITE" id="PS50048"/>
    </source>
</evidence>
<sequence length="1285" mass="141629">MKPSQDSVAIRRRLRLTNSLPSGRSTPATAATAAAALPRLPISGRYFQRRPLPSAEFRRHKIIPAPGPVASHPTLPLPGTHPPSSALTPGSASTSPASISHRLPSASASTTSRHPTGDYLPDADDQDASTPVDGEEPPKKKQKRNKPTLSCHECVERKTKCDRGRPHCLACIKRQTECRYAHVANLLEETTRSAANGRRMTKPPKKKSGSSGKSPIPNIADRGMSNDPRATSRGAVALSIGLLSNVPYSLPSASNVFGIGSEHPFANYWTCEGGLPEVISVLPDKIQADILLSRYFECVDPVYPMIHRQTFYADYEHFWQMNQQEKTDTDPSFISLIFVMLALGTQFVTSTTSPQERRQTAEFYASASNQSLRIASYLSSASLRSIQAMVLLVYFLINDNHASDGWAFAGILIRQAYAMGLHRDPNIVTPNATLFEKQQRRKVWQAVLLQDTFLTVLLSLPPSATHTDVSVEDLLDDGSSIANSDPTDTAYIRGSWTLANLVQETICSPRSLDLPICTTARHKSKLIADFRAVYRSFPDVFRSWDPDSITALAKTNKRVVRQTLFLTSNYFHNLMLVHASESPDVPVNVRGTLEAAHDAITAFFLLFTLLEIEARVWWVFNHRAFLEALCIGNVLKEAAREPGGADMMARDPLLVRAKADITRMIQIMQVMGEDSEVARTRVQVLSDFLRSSRPSYLTMRGLAQAAMVLAPTLVLAHGPHHPPPPPPPPPPMGFLPSALDVTPSAFVTVKLPLSESESYPLTLRFDVEESEEVCGPASITLNGEPLKQDAKGHGVGSFLVNNETTISADWDFECIGPKEFPFGQSMRFNVKALDDMALTEESSFWMTFKQTAPVRISDVGNAAYVWSLSMPFSKDKESSSDGKSTSTSPPIWEYPDRDFQDPEEELQVELMELNALHKQILQLEELVKEREASVAKKLGKQYPPPPPSTMKKIKQCDGVQCVLHTVGEEVRHSAHRFYDSIFGHHPPHHGPHGPHHVPHHGNGTHRGPHPPHHGHPPFPFPGGHPPPPMCAPCPCDPHHGNLPPPPPPPPHHRGKPHHDRPEHGHGGFGAEDHEGHPPPPPPQHPIIVILGIVTIALALFCAIAIAYIHRRVARLSPEARRAIRRAFRQTRDERRKNSALKAAYRAFVTRWIENEDDEKEAMLNGERRRRSSSCSSVTMEEEIASFREAAQMVEGIVAAEEGQHSHARSYSYAAGPPVPPLPSHHTAATAYPGFMETDDNLPAYDDDERDSSVVADGCRYTPGSSDYTPSNSASNASDVLGDTKN</sequence>
<name>A0A8H5J7M2_9HYPO</name>
<feature type="compositionally biased region" description="Basic residues" evidence="4">
    <location>
        <begin position="199"/>
        <end position="208"/>
    </location>
</feature>
<dbReference type="Pfam" id="PF00172">
    <property type="entry name" value="Zn_clus"/>
    <property type="match status" value="1"/>
</dbReference>
<feature type="transmembrane region" description="Helical" evidence="5">
    <location>
        <begin position="1086"/>
        <end position="1108"/>
    </location>
</feature>
<dbReference type="CDD" id="cd00067">
    <property type="entry name" value="GAL4"/>
    <property type="match status" value="1"/>
</dbReference>
<keyword evidence="8" id="KW-1185">Reference proteome</keyword>
<evidence type="ECO:0000256" key="4">
    <source>
        <dbReference type="SAM" id="MobiDB-lite"/>
    </source>
</evidence>
<feature type="compositionally biased region" description="Basic and acidic residues" evidence="4">
    <location>
        <begin position="1059"/>
        <end position="1076"/>
    </location>
</feature>
<feature type="region of interest" description="Disordered" evidence="4">
    <location>
        <begin position="873"/>
        <end position="897"/>
    </location>
</feature>
<feature type="region of interest" description="Disordered" evidence="4">
    <location>
        <begin position="982"/>
        <end position="1020"/>
    </location>
</feature>
<comment type="caution">
    <text evidence="7">The sequence shown here is derived from an EMBL/GenBank/DDBJ whole genome shotgun (WGS) entry which is preliminary data.</text>
</comment>
<accession>A0A8H5J7M2</accession>
<reference evidence="7 8" key="1">
    <citation type="submission" date="2020-05" db="EMBL/GenBank/DDBJ databases">
        <title>Identification and distribution of gene clusters putatively required for synthesis of sphingolipid metabolism inhibitors in phylogenetically diverse species of the filamentous fungus Fusarium.</title>
        <authorList>
            <person name="Kim H.-S."/>
            <person name="Busman M."/>
            <person name="Brown D.W."/>
            <person name="Divon H."/>
            <person name="Uhlig S."/>
            <person name="Proctor R.H."/>
        </authorList>
    </citation>
    <scope>NUCLEOTIDE SEQUENCE [LARGE SCALE GENOMIC DNA]</scope>
    <source>
        <strain evidence="7 8">NRRL 13617</strain>
    </source>
</reference>
<dbReference type="CDD" id="cd12148">
    <property type="entry name" value="fungal_TF_MHR"/>
    <property type="match status" value="1"/>
</dbReference>
<gene>
    <name evidence="7" type="ORF">FPHYL_9419</name>
</gene>
<dbReference type="InterPro" id="IPR036864">
    <property type="entry name" value="Zn2-C6_fun-type_DNA-bd_sf"/>
</dbReference>
<organism evidence="7 8">
    <name type="scientific">Fusarium phyllophilum</name>
    <dbReference type="NCBI Taxonomy" id="47803"/>
    <lineage>
        <taxon>Eukaryota</taxon>
        <taxon>Fungi</taxon>
        <taxon>Dikarya</taxon>
        <taxon>Ascomycota</taxon>
        <taxon>Pezizomycotina</taxon>
        <taxon>Sordariomycetes</taxon>
        <taxon>Hypocreomycetidae</taxon>
        <taxon>Hypocreales</taxon>
        <taxon>Nectriaceae</taxon>
        <taxon>Fusarium</taxon>
        <taxon>Fusarium fujikuroi species complex</taxon>
    </lineage>
</organism>
<dbReference type="Pfam" id="PF04082">
    <property type="entry name" value="Fungal_trans"/>
    <property type="match status" value="1"/>
</dbReference>
<keyword evidence="3" id="KW-0539">Nucleus</keyword>
<evidence type="ECO:0000313" key="8">
    <source>
        <dbReference type="Proteomes" id="UP000582016"/>
    </source>
</evidence>
<dbReference type="SMART" id="SM00906">
    <property type="entry name" value="Fungal_trans"/>
    <property type="match status" value="1"/>
</dbReference>
<evidence type="ECO:0000256" key="3">
    <source>
        <dbReference type="ARBA" id="ARBA00023242"/>
    </source>
</evidence>
<comment type="subcellular location">
    <subcellularLocation>
        <location evidence="1">Nucleus</location>
    </subcellularLocation>
</comment>
<keyword evidence="5" id="KW-0812">Transmembrane</keyword>
<feature type="region of interest" description="Disordered" evidence="4">
    <location>
        <begin position="1233"/>
        <end position="1285"/>
    </location>
</feature>
<keyword evidence="2" id="KW-0479">Metal-binding</keyword>
<keyword evidence="5" id="KW-1133">Transmembrane helix</keyword>
<dbReference type="GO" id="GO:0000981">
    <property type="term" value="F:DNA-binding transcription factor activity, RNA polymerase II-specific"/>
    <property type="evidence" value="ECO:0007669"/>
    <property type="project" value="InterPro"/>
</dbReference>